<feature type="domain" description="HTH araC/xylS-type" evidence="3">
    <location>
        <begin position="187"/>
        <end position="284"/>
    </location>
</feature>
<keyword evidence="1" id="KW-0805">Transcription regulation</keyword>
<dbReference type="InterPro" id="IPR009057">
    <property type="entry name" value="Homeodomain-like_sf"/>
</dbReference>
<sequence>MLDLQPLREPALRHAAGYRTTTPIPNLSIVVSPQPTEPTVGLYRPMVCLVLQGAKEATIGGRTLRYDESCYFVASLDLPASTRIVEASADKPYICLAYALDPEPLAELLSDAPPNAEPQAPAFAVSPVNDDLLDAWHRLVKLLDTPADIPVMAPLCEREIHYRLLKGPQGTALRQIVHTGSHLNQIRRAIDWIKTHFHESIRVETLADLAGMSPATFHRHFKAATALSPLQYQKNLRLQEARRLIVTSHDAARTAFAVGYESPSQFSREYARLFGLPPARDAARMRGVEETAAIG</sequence>
<dbReference type="Pfam" id="PF12833">
    <property type="entry name" value="HTH_18"/>
    <property type="match status" value="1"/>
</dbReference>
<accession>A0ABP3PFL4</accession>
<keyword evidence="5" id="KW-1185">Reference proteome</keyword>
<dbReference type="SMART" id="SM00342">
    <property type="entry name" value="HTH_ARAC"/>
    <property type="match status" value="1"/>
</dbReference>
<comment type="caution">
    <text evidence="4">The sequence shown here is derived from an EMBL/GenBank/DDBJ whole genome shotgun (WGS) entry which is preliminary data.</text>
</comment>
<dbReference type="PANTHER" id="PTHR43436:SF1">
    <property type="entry name" value="TRANSCRIPTIONAL REGULATORY PROTEIN"/>
    <property type="match status" value="1"/>
</dbReference>
<dbReference type="InterPro" id="IPR009594">
    <property type="entry name" value="Tscrpt_reg_HTH_AraC_N"/>
</dbReference>
<evidence type="ECO:0000256" key="2">
    <source>
        <dbReference type="ARBA" id="ARBA00023163"/>
    </source>
</evidence>
<name>A0ABP3PFL4_9PROT</name>
<dbReference type="Gene3D" id="1.10.10.60">
    <property type="entry name" value="Homeodomain-like"/>
    <property type="match status" value="2"/>
</dbReference>
<dbReference type="InterPro" id="IPR018060">
    <property type="entry name" value="HTH_AraC"/>
</dbReference>
<dbReference type="PROSITE" id="PS01124">
    <property type="entry name" value="HTH_ARAC_FAMILY_2"/>
    <property type="match status" value="1"/>
</dbReference>
<evidence type="ECO:0000259" key="3">
    <source>
        <dbReference type="PROSITE" id="PS01124"/>
    </source>
</evidence>
<dbReference type="EMBL" id="BAAADD010000003">
    <property type="protein sequence ID" value="GAA0565080.1"/>
    <property type="molecule type" value="Genomic_DNA"/>
</dbReference>
<evidence type="ECO:0000313" key="5">
    <source>
        <dbReference type="Proteomes" id="UP001499951"/>
    </source>
</evidence>
<gene>
    <name evidence="4" type="ORF">GCM10008942_11790</name>
</gene>
<organism evidence="4 5">
    <name type="scientific">Rhizomicrobium electricum</name>
    <dbReference type="NCBI Taxonomy" id="480070"/>
    <lineage>
        <taxon>Bacteria</taxon>
        <taxon>Pseudomonadati</taxon>
        <taxon>Pseudomonadota</taxon>
        <taxon>Alphaproteobacteria</taxon>
        <taxon>Micropepsales</taxon>
        <taxon>Micropepsaceae</taxon>
        <taxon>Rhizomicrobium</taxon>
    </lineage>
</organism>
<evidence type="ECO:0000313" key="4">
    <source>
        <dbReference type="EMBL" id="GAA0565080.1"/>
    </source>
</evidence>
<protein>
    <submittedName>
        <fullName evidence="4">AraC family transcriptional regulator</fullName>
    </submittedName>
</protein>
<dbReference type="RefSeq" id="WP_166933621.1">
    <property type="nucleotide sequence ID" value="NZ_BAAADD010000003.1"/>
</dbReference>
<keyword evidence="2" id="KW-0804">Transcription</keyword>
<reference evidence="5" key="1">
    <citation type="journal article" date="2019" name="Int. J. Syst. Evol. Microbiol.">
        <title>The Global Catalogue of Microorganisms (GCM) 10K type strain sequencing project: providing services to taxonomists for standard genome sequencing and annotation.</title>
        <authorList>
            <consortium name="The Broad Institute Genomics Platform"/>
            <consortium name="The Broad Institute Genome Sequencing Center for Infectious Disease"/>
            <person name="Wu L."/>
            <person name="Ma J."/>
        </authorList>
    </citation>
    <scope>NUCLEOTIDE SEQUENCE [LARGE SCALE GENOMIC DNA]</scope>
    <source>
        <strain evidence="5">JCM 15089</strain>
    </source>
</reference>
<proteinExistence type="predicted"/>
<dbReference type="Pfam" id="PF06719">
    <property type="entry name" value="AraC_N"/>
    <property type="match status" value="1"/>
</dbReference>
<evidence type="ECO:0000256" key="1">
    <source>
        <dbReference type="ARBA" id="ARBA00023015"/>
    </source>
</evidence>
<dbReference type="PANTHER" id="PTHR43436">
    <property type="entry name" value="ARAC-FAMILY TRANSCRIPTIONAL REGULATOR"/>
    <property type="match status" value="1"/>
</dbReference>
<dbReference type="SUPFAM" id="SSF46689">
    <property type="entry name" value="Homeodomain-like"/>
    <property type="match status" value="2"/>
</dbReference>
<dbReference type="Proteomes" id="UP001499951">
    <property type="component" value="Unassembled WGS sequence"/>
</dbReference>